<keyword evidence="4" id="KW-1185">Reference proteome</keyword>
<dbReference type="InterPro" id="IPR036645">
    <property type="entry name" value="Elafin-like_sf"/>
</dbReference>
<dbReference type="Gene3D" id="4.10.75.10">
    <property type="entry name" value="Elafin-like"/>
    <property type="match status" value="2"/>
</dbReference>
<keyword evidence="1" id="KW-1133">Transmembrane helix</keyword>
<dbReference type="AlphaFoldDB" id="A0A673JI39"/>
<dbReference type="PANTHER" id="PTHR19441:SF95">
    <property type="entry name" value="PERLWAPIN ISOFORM X1"/>
    <property type="match status" value="1"/>
</dbReference>
<dbReference type="GO" id="GO:0019731">
    <property type="term" value="P:antibacterial humoral response"/>
    <property type="evidence" value="ECO:0007669"/>
    <property type="project" value="TreeGrafter"/>
</dbReference>
<reference evidence="3" key="2">
    <citation type="submission" date="2025-09" db="UniProtKB">
        <authorList>
            <consortium name="Ensembl"/>
        </authorList>
    </citation>
    <scope>IDENTIFICATION</scope>
</reference>
<evidence type="ECO:0000256" key="1">
    <source>
        <dbReference type="SAM" id="Phobius"/>
    </source>
</evidence>
<feature type="domain" description="WAP" evidence="2">
    <location>
        <begin position="25"/>
        <end position="71"/>
    </location>
</feature>
<dbReference type="InterPro" id="IPR008197">
    <property type="entry name" value="WAP_dom"/>
</dbReference>
<dbReference type="SMART" id="SM00217">
    <property type="entry name" value="WAP"/>
    <property type="match status" value="2"/>
</dbReference>
<protein>
    <submittedName>
        <fullName evidence="3">WAP four-disulfide core domain 2</fullName>
    </submittedName>
</protein>
<organism evidence="3 4">
    <name type="scientific">Sinocyclocheilus rhinocerous</name>
    <dbReference type="NCBI Taxonomy" id="307959"/>
    <lineage>
        <taxon>Eukaryota</taxon>
        <taxon>Metazoa</taxon>
        <taxon>Chordata</taxon>
        <taxon>Craniata</taxon>
        <taxon>Vertebrata</taxon>
        <taxon>Euteleostomi</taxon>
        <taxon>Actinopterygii</taxon>
        <taxon>Neopterygii</taxon>
        <taxon>Teleostei</taxon>
        <taxon>Ostariophysi</taxon>
        <taxon>Cypriniformes</taxon>
        <taxon>Cyprinidae</taxon>
        <taxon>Cyprininae</taxon>
        <taxon>Sinocyclocheilus</taxon>
    </lineage>
</organism>
<dbReference type="FunFam" id="4.10.75.10:FF:000001">
    <property type="entry name" value="Anosmin 1"/>
    <property type="match status" value="1"/>
</dbReference>
<dbReference type="InterPro" id="IPR050514">
    <property type="entry name" value="WAP_four-disulfide_core"/>
</dbReference>
<dbReference type="SUPFAM" id="SSF57256">
    <property type="entry name" value="Elafin-like"/>
    <property type="match status" value="2"/>
</dbReference>
<name>A0A673JI39_9TELE</name>
<evidence type="ECO:0000313" key="4">
    <source>
        <dbReference type="Proteomes" id="UP000472270"/>
    </source>
</evidence>
<dbReference type="Ensembl" id="ENSSRHT00000054299.1">
    <property type="protein sequence ID" value="ENSSRHP00000052818.1"/>
    <property type="gene ID" value="ENSSRHG00000026586.1"/>
</dbReference>
<dbReference type="PRINTS" id="PR00003">
    <property type="entry name" value="4DISULPHCORE"/>
</dbReference>
<feature type="transmembrane region" description="Helical" evidence="1">
    <location>
        <begin position="77"/>
        <end position="96"/>
    </location>
</feature>
<dbReference type="Pfam" id="PF00095">
    <property type="entry name" value="WAP"/>
    <property type="match status" value="2"/>
</dbReference>
<keyword evidence="1" id="KW-0812">Transmembrane</keyword>
<dbReference type="CDD" id="cd00199">
    <property type="entry name" value="WAP"/>
    <property type="match status" value="1"/>
</dbReference>
<dbReference type="PANTHER" id="PTHR19441">
    <property type="entry name" value="WHEY ACDIC PROTEIN WAP"/>
    <property type="match status" value="1"/>
</dbReference>
<evidence type="ECO:0000313" key="3">
    <source>
        <dbReference type="Ensembl" id="ENSSRHP00000052818.1"/>
    </source>
</evidence>
<dbReference type="GO" id="GO:0004867">
    <property type="term" value="F:serine-type endopeptidase inhibitor activity"/>
    <property type="evidence" value="ECO:0007669"/>
    <property type="project" value="TreeGrafter"/>
</dbReference>
<accession>A0A673JI39</accession>
<dbReference type="GO" id="GO:0045087">
    <property type="term" value="P:innate immune response"/>
    <property type="evidence" value="ECO:0007669"/>
    <property type="project" value="TreeGrafter"/>
</dbReference>
<evidence type="ECO:0000259" key="2">
    <source>
        <dbReference type="PROSITE" id="PS51390"/>
    </source>
</evidence>
<keyword evidence="1" id="KW-0472">Membrane</keyword>
<reference evidence="3" key="1">
    <citation type="submission" date="2025-08" db="UniProtKB">
        <authorList>
            <consortium name="Ensembl"/>
        </authorList>
    </citation>
    <scope>IDENTIFICATION</scope>
</reference>
<feature type="domain" description="WAP" evidence="2">
    <location>
        <begin position="94"/>
        <end position="139"/>
    </location>
</feature>
<proteinExistence type="predicted"/>
<sequence length="139" mass="15034">SRLYLITRCIVILICAMVSLSCVCITAKPGVCPRRKFGAGMCAEFCVNDSDCPNNEKCCSNGCGHECTAPYTGMNIILYYIILMFGSAFSFPLNLLKPGRCALPKGTPMCAEYCYHDGQCPAEQKCCPTTCGHACSEPC</sequence>
<dbReference type="Proteomes" id="UP000472270">
    <property type="component" value="Unassembled WGS sequence"/>
</dbReference>
<feature type="transmembrane region" description="Helical" evidence="1">
    <location>
        <begin position="9"/>
        <end position="31"/>
    </location>
</feature>
<dbReference type="GO" id="GO:0005615">
    <property type="term" value="C:extracellular space"/>
    <property type="evidence" value="ECO:0007669"/>
    <property type="project" value="TreeGrafter"/>
</dbReference>
<dbReference type="PROSITE" id="PS51390">
    <property type="entry name" value="WAP"/>
    <property type="match status" value="2"/>
</dbReference>